<accession>A0A1I8H742</accession>
<dbReference type="Proteomes" id="UP000095280">
    <property type="component" value="Unplaced"/>
</dbReference>
<dbReference type="WBParaSite" id="maker-uti_cns_0004573-snap-gene-0.5-mRNA-1">
    <property type="protein sequence ID" value="maker-uti_cns_0004573-snap-gene-0.5-mRNA-1"/>
    <property type="gene ID" value="maker-uti_cns_0004573-snap-gene-0.5"/>
</dbReference>
<organism evidence="2 3">
    <name type="scientific">Macrostomum lignano</name>
    <dbReference type="NCBI Taxonomy" id="282301"/>
    <lineage>
        <taxon>Eukaryota</taxon>
        <taxon>Metazoa</taxon>
        <taxon>Spiralia</taxon>
        <taxon>Lophotrochozoa</taxon>
        <taxon>Platyhelminthes</taxon>
        <taxon>Rhabditophora</taxon>
        <taxon>Macrostomorpha</taxon>
        <taxon>Macrostomida</taxon>
        <taxon>Macrostomidae</taxon>
        <taxon>Macrostomum</taxon>
    </lineage>
</organism>
<protein>
    <submittedName>
        <fullName evidence="3">VASt domain-containing protein</fullName>
    </submittedName>
</protein>
<dbReference type="AlphaFoldDB" id="A0A1I8H742"/>
<evidence type="ECO:0000313" key="3">
    <source>
        <dbReference type="WBParaSite" id="maker-uti_cns_0004573-snap-gene-0.5-mRNA-1"/>
    </source>
</evidence>
<proteinExistence type="predicted"/>
<feature type="compositionally biased region" description="Low complexity" evidence="1">
    <location>
        <begin position="152"/>
        <end position="193"/>
    </location>
</feature>
<keyword evidence="2" id="KW-1185">Reference proteome</keyword>
<evidence type="ECO:0000313" key="2">
    <source>
        <dbReference type="Proteomes" id="UP000095280"/>
    </source>
</evidence>
<evidence type="ECO:0000256" key="1">
    <source>
        <dbReference type="SAM" id="MobiDB-lite"/>
    </source>
</evidence>
<name>A0A1I8H742_9PLAT</name>
<feature type="region of interest" description="Disordered" evidence="1">
    <location>
        <begin position="145"/>
        <end position="193"/>
    </location>
</feature>
<reference evidence="3" key="1">
    <citation type="submission" date="2016-11" db="UniProtKB">
        <authorList>
            <consortium name="WormBaseParasite"/>
        </authorList>
    </citation>
    <scope>IDENTIFICATION</scope>
</reference>
<sequence length="308" mass="31720">KSAAAVAIVPCLGSGSAAVAEHAGGGGVGCVPVDSGAAGGAMPGAATNGADVTDSAAAASLAAPQAAVASANEYIGLGRWNCHLKVWFDERHILRNVNVQLTEQRYCQPRAIARQFVEDQVCGTQDEEALARRIAFAFLGHPTQNGRSATTRSCAPSSAGPSRPARSRSLSSSWTRRAAASGRAPPARPAVTTRPAAAAMAAALAALAAATTGARRPCPPRPLPPLLPPPLPPPAAAPTVAPATVAAAPGQPQNPLLSHQLDCDLLSRKLDALAKQRQEAEERQRLRDCTYERICAGPRQPNHDDVDC</sequence>